<evidence type="ECO:0008006" key="4">
    <source>
        <dbReference type="Google" id="ProtNLM"/>
    </source>
</evidence>
<dbReference type="SUPFAM" id="SSF51735">
    <property type="entry name" value="NAD(P)-binding Rossmann-fold domains"/>
    <property type="match status" value="1"/>
</dbReference>
<organism evidence="2 3">
    <name type="scientific">Actinomadura logoneensis</name>
    <dbReference type="NCBI Taxonomy" id="2293572"/>
    <lineage>
        <taxon>Bacteria</taxon>
        <taxon>Bacillati</taxon>
        <taxon>Actinomycetota</taxon>
        <taxon>Actinomycetes</taxon>
        <taxon>Streptosporangiales</taxon>
        <taxon>Thermomonosporaceae</taxon>
        <taxon>Actinomadura</taxon>
    </lineage>
</organism>
<evidence type="ECO:0000256" key="1">
    <source>
        <dbReference type="SAM" id="MobiDB-lite"/>
    </source>
</evidence>
<evidence type="ECO:0000313" key="3">
    <source>
        <dbReference type="Proteomes" id="UP000261811"/>
    </source>
</evidence>
<evidence type="ECO:0000313" key="2">
    <source>
        <dbReference type="EMBL" id="RFU37008.1"/>
    </source>
</evidence>
<dbReference type="InterPro" id="IPR036291">
    <property type="entry name" value="NAD(P)-bd_dom_sf"/>
</dbReference>
<dbReference type="AlphaFoldDB" id="A0A372JC98"/>
<keyword evidence="3" id="KW-1185">Reference proteome</keyword>
<accession>A0A372JC98</accession>
<gene>
    <name evidence="2" type="ORF">DZF91_35175</name>
</gene>
<reference evidence="2 3" key="1">
    <citation type="submission" date="2018-08" db="EMBL/GenBank/DDBJ databases">
        <title>Actinomadura jelena sp. nov., a novel Actinomycete isolated from soil in Chad.</title>
        <authorList>
            <person name="Shi L."/>
        </authorList>
    </citation>
    <scope>NUCLEOTIDE SEQUENCE [LARGE SCALE GENOMIC DNA]</scope>
    <source>
        <strain evidence="2 3">NEAU-G17</strain>
    </source>
</reference>
<name>A0A372JC98_9ACTN</name>
<feature type="region of interest" description="Disordered" evidence="1">
    <location>
        <begin position="122"/>
        <end position="157"/>
    </location>
</feature>
<dbReference type="Proteomes" id="UP000261811">
    <property type="component" value="Unassembled WGS sequence"/>
</dbReference>
<feature type="compositionally biased region" description="Gly residues" evidence="1">
    <location>
        <begin position="145"/>
        <end position="157"/>
    </location>
</feature>
<dbReference type="EMBL" id="QURH01001016">
    <property type="protein sequence ID" value="RFU37008.1"/>
    <property type="molecule type" value="Genomic_DNA"/>
</dbReference>
<protein>
    <recommendedName>
        <fullName evidence="4">NAD-dependent epimerase/dehydratase family protein</fullName>
    </recommendedName>
</protein>
<sequence length="157" mass="16222">MDADPTGVPATYVRVMRVLIMGSAGFLGSHLSYAREACGHHAVPLDKADPCAGDAAALSGPAVRATNRVFSAVGLSRAQRLGEACAGCDKRWPRPSVPLGELVDGTELYLCTDCAEGLPKDWTSTPAAPPARSSAPHRFAPRRGGLPGTGGEDVGNL</sequence>
<proteinExistence type="predicted"/>
<comment type="caution">
    <text evidence="2">The sequence shown here is derived from an EMBL/GenBank/DDBJ whole genome shotgun (WGS) entry which is preliminary data.</text>
</comment>